<dbReference type="RefSeq" id="WP_379559058.1">
    <property type="nucleotide sequence ID" value="NZ_JBHTJS010000050.1"/>
</dbReference>
<evidence type="ECO:0000313" key="2">
    <source>
        <dbReference type="Proteomes" id="UP001597048"/>
    </source>
</evidence>
<organism evidence="1 2">
    <name type="scientific">Oceanisphaera ostreae</name>
    <dbReference type="NCBI Taxonomy" id="914151"/>
    <lineage>
        <taxon>Bacteria</taxon>
        <taxon>Pseudomonadati</taxon>
        <taxon>Pseudomonadota</taxon>
        <taxon>Gammaproteobacteria</taxon>
        <taxon>Aeromonadales</taxon>
        <taxon>Aeromonadaceae</taxon>
        <taxon>Oceanisphaera</taxon>
    </lineage>
</organism>
<protein>
    <submittedName>
        <fullName evidence="1">Uncharacterized protein</fullName>
    </submittedName>
</protein>
<gene>
    <name evidence="1" type="ORF">ACFQ1C_13050</name>
</gene>
<accession>A0ABW3KJJ3</accession>
<keyword evidence="2" id="KW-1185">Reference proteome</keyword>
<comment type="caution">
    <text evidence="1">The sequence shown here is derived from an EMBL/GenBank/DDBJ whole genome shotgun (WGS) entry which is preliminary data.</text>
</comment>
<name>A0ABW3KJJ3_9GAMM</name>
<sequence>MTQYSTSYIVALSSLLLSTWLLSGCTQLSSRPYSLGPYLFEPLPSKRIPLLPNTPGVAISQTNPPQLDSITFFSDTAFSAARAKPCIDKLISLPDDETNAIIYVGRDMVNTPGRITVNTQQLGLLSRTYQIAFQLSTFGQINGVHYGFSQLGLTRAAAVDVASHNTNPISPTSPDAQLVYQSLEALYQQLDECMAEDNAADGPLEATQ</sequence>
<proteinExistence type="predicted"/>
<evidence type="ECO:0000313" key="1">
    <source>
        <dbReference type="EMBL" id="MFD1009075.1"/>
    </source>
</evidence>
<dbReference type="Proteomes" id="UP001597048">
    <property type="component" value="Unassembled WGS sequence"/>
</dbReference>
<reference evidence="2" key="1">
    <citation type="journal article" date="2019" name="Int. J. Syst. Evol. Microbiol.">
        <title>The Global Catalogue of Microorganisms (GCM) 10K type strain sequencing project: providing services to taxonomists for standard genome sequencing and annotation.</title>
        <authorList>
            <consortium name="The Broad Institute Genomics Platform"/>
            <consortium name="The Broad Institute Genome Sequencing Center for Infectious Disease"/>
            <person name="Wu L."/>
            <person name="Ma J."/>
        </authorList>
    </citation>
    <scope>NUCLEOTIDE SEQUENCE [LARGE SCALE GENOMIC DNA]</scope>
    <source>
        <strain evidence="2">CCUG 60525</strain>
    </source>
</reference>
<dbReference type="EMBL" id="JBHTJS010000050">
    <property type="protein sequence ID" value="MFD1009075.1"/>
    <property type="molecule type" value="Genomic_DNA"/>
</dbReference>